<dbReference type="Gene3D" id="3.40.50.150">
    <property type="entry name" value="Vaccinia Virus protein VP39"/>
    <property type="match status" value="1"/>
</dbReference>
<evidence type="ECO:0000313" key="3">
    <source>
        <dbReference type="Proteomes" id="UP001595796"/>
    </source>
</evidence>
<dbReference type="Proteomes" id="UP001595796">
    <property type="component" value="Unassembled WGS sequence"/>
</dbReference>
<dbReference type="RefSeq" id="WP_114958245.1">
    <property type="nucleotide sequence ID" value="NZ_JBHSJF010000006.1"/>
</dbReference>
<dbReference type="SUPFAM" id="SSF53335">
    <property type="entry name" value="S-adenosyl-L-methionine-dependent methyltransferases"/>
    <property type="match status" value="1"/>
</dbReference>
<dbReference type="GO" id="GO:0008168">
    <property type="term" value="F:methyltransferase activity"/>
    <property type="evidence" value="ECO:0007669"/>
    <property type="project" value="UniProtKB-KW"/>
</dbReference>
<dbReference type="InterPro" id="IPR052514">
    <property type="entry name" value="SAM-dependent_MTase"/>
</dbReference>
<organism evidence="2 3">
    <name type="scientific">Flaviflagellibacter deserti</name>
    <dbReference type="NCBI Taxonomy" id="2267266"/>
    <lineage>
        <taxon>Bacteria</taxon>
        <taxon>Pseudomonadati</taxon>
        <taxon>Pseudomonadota</taxon>
        <taxon>Alphaproteobacteria</taxon>
        <taxon>Hyphomicrobiales</taxon>
        <taxon>Flaviflagellibacter</taxon>
    </lineage>
</organism>
<proteinExistence type="predicted"/>
<dbReference type="Pfam" id="PF05050">
    <property type="entry name" value="Methyltransf_21"/>
    <property type="match status" value="1"/>
</dbReference>
<feature type="domain" description="Methyltransferase FkbM" evidence="1">
    <location>
        <begin position="69"/>
        <end position="219"/>
    </location>
</feature>
<evidence type="ECO:0000313" key="2">
    <source>
        <dbReference type="EMBL" id="MFC5069268.1"/>
    </source>
</evidence>
<name>A0ABV9Z613_9HYPH</name>
<keyword evidence="2" id="KW-0489">Methyltransferase</keyword>
<dbReference type="PANTHER" id="PTHR34203">
    <property type="entry name" value="METHYLTRANSFERASE, FKBM FAMILY PROTEIN"/>
    <property type="match status" value="1"/>
</dbReference>
<keyword evidence="3" id="KW-1185">Reference proteome</keyword>
<accession>A0ABV9Z613</accession>
<dbReference type="EMBL" id="JBHSJF010000006">
    <property type="protein sequence ID" value="MFC5069268.1"/>
    <property type="molecule type" value="Genomic_DNA"/>
</dbReference>
<dbReference type="InterPro" id="IPR006342">
    <property type="entry name" value="FkbM_mtfrase"/>
</dbReference>
<protein>
    <submittedName>
        <fullName evidence="2">FkbM family methyltransferase</fullName>
    </submittedName>
</protein>
<reference evidence="3" key="1">
    <citation type="journal article" date="2019" name="Int. J. Syst. Evol. Microbiol.">
        <title>The Global Catalogue of Microorganisms (GCM) 10K type strain sequencing project: providing services to taxonomists for standard genome sequencing and annotation.</title>
        <authorList>
            <consortium name="The Broad Institute Genomics Platform"/>
            <consortium name="The Broad Institute Genome Sequencing Center for Infectious Disease"/>
            <person name="Wu L."/>
            <person name="Ma J."/>
        </authorList>
    </citation>
    <scope>NUCLEOTIDE SEQUENCE [LARGE SCALE GENOMIC DNA]</scope>
    <source>
        <strain evidence="3">CGMCC 1.16444</strain>
    </source>
</reference>
<evidence type="ECO:0000259" key="1">
    <source>
        <dbReference type="Pfam" id="PF05050"/>
    </source>
</evidence>
<dbReference type="PANTHER" id="PTHR34203:SF15">
    <property type="entry name" value="SLL1173 PROTEIN"/>
    <property type="match status" value="1"/>
</dbReference>
<gene>
    <name evidence="2" type="ORF">ACFPFW_14725</name>
</gene>
<comment type="caution">
    <text evidence="2">The sequence shown here is derived from an EMBL/GenBank/DDBJ whole genome shotgun (WGS) entry which is preliminary data.</text>
</comment>
<dbReference type="GO" id="GO:0032259">
    <property type="term" value="P:methylation"/>
    <property type="evidence" value="ECO:0007669"/>
    <property type="project" value="UniProtKB-KW"/>
</dbReference>
<keyword evidence="2" id="KW-0808">Transferase</keyword>
<dbReference type="NCBIfam" id="TIGR01444">
    <property type="entry name" value="fkbM_fam"/>
    <property type="match status" value="1"/>
</dbReference>
<sequence length="234" mass="25449">MTGILTNLRALTLRALRARTATIDGVLVSTDPNDPLLRPIRAKIFKGVYEAPERALLKMLLTPEDRVLDIGACTGLIASLSAMTVGSENVVAYEANPRLQKLILCNFALNGVSPHLHMKAITADGRAVTLHITGNLFSSSLIDRQHQTDTESIPSEPIAAVLEKERPTLVSMDVEGAEEELIGATEFPGVRKILIETHPHIVDPEQPARVVRRLAALGFQQLRTEGDSLALIRS</sequence>
<dbReference type="InterPro" id="IPR029063">
    <property type="entry name" value="SAM-dependent_MTases_sf"/>
</dbReference>